<keyword evidence="1" id="KW-0472">Membrane</keyword>
<protein>
    <submittedName>
        <fullName evidence="2">Uncharacterized protein</fullName>
    </submittedName>
</protein>
<evidence type="ECO:0000313" key="3">
    <source>
        <dbReference type="Proteomes" id="UP000799438"/>
    </source>
</evidence>
<accession>A0A6A6B408</accession>
<dbReference type="EMBL" id="ML995497">
    <property type="protein sequence ID" value="KAF2138348.1"/>
    <property type="molecule type" value="Genomic_DNA"/>
</dbReference>
<dbReference type="Proteomes" id="UP000799438">
    <property type="component" value="Unassembled WGS sequence"/>
</dbReference>
<evidence type="ECO:0000313" key="2">
    <source>
        <dbReference type="EMBL" id="KAF2138348.1"/>
    </source>
</evidence>
<dbReference type="RefSeq" id="XP_033394061.1">
    <property type="nucleotide sequence ID" value="XM_033547319.1"/>
</dbReference>
<proteinExistence type="predicted"/>
<dbReference type="AlphaFoldDB" id="A0A6A6B408"/>
<keyword evidence="3" id="KW-1185">Reference proteome</keyword>
<name>A0A6A6B408_9PEZI</name>
<sequence>MSSWIANIAHSPQLLLFCSPSASQHGTTTPLTNATQSVFVKIPCLFLPVLPWPHPCDCESAPRSNFASLVFKLSITSRWYAYPSSTLFFEIRSMWSSPWSSWMRFWWMACLFIICSILWQRLVLLKRISVIKTRLL</sequence>
<feature type="transmembrane region" description="Helical" evidence="1">
    <location>
        <begin position="105"/>
        <end position="124"/>
    </location>
</feature>
<dbReference type="GeneID" id="54304826"/>
<organism evidence="2 3">
    <name type="scientific">Aplosporella prunicola CBS 121167</name>
    <dbReference type="NCBI Taxonomy" id="1176127"/>
    <lineage>
        <taxon>Eukaryota</taxon>
        <taxon>Fungi</taxon>
        <taxon>Dikarya</taxon>
        <taxon>Ascomycota</taxon>
        <taxon>Pezizomycotina</taxon>
        <taxon>Dothideomycetes</taxon>
        <taxon>Dothideomycetes incertae sedis</taxon>
        <taxon>Botryosphaeriales</taxon>
        <taxon>Aplosporellaceae</taxon>
        <taxon>Aplosporella</taxon>
    </lineage>
</organism>
<keyword evidence="1" id="KW-1133">Transmembrane helix</keyword>
<gene>
    <name evidence="2" type="ORF">K452DRAFT_92498</name>
</gene>
<keyword evidence="1" id="KW-0812">Transmembrane</keyword>
<reference evidence="2" key="1">
    <citation type="journal article" date="2020" name="Stud. Mycol.">
        <title>101 Dothideomycetes genomes: a test case for predicting lifestyles and emergence of pathogens.</title>
        <authorList>
            <person name="Haridas S."/>
            <person name="Albert R."/>
            <person name="Binder M."/>
            <person name="Bloem J."/>
            <person name="Labutti K."/>
            <person name="Salamov A."/>
            <person name="Andreopoulos B."/>
            <person name="Baker S."/>
            <person name="Barry K."/>
            <person name="Bills G."/>
            <person name="Bluhm B."/>
            <person name="Cannon C."/>
            <person name="Castanera R."/>
            <person name="Culley D."/>
            <person name="Daum C."/>
            <person name="Ezra D."/>
            <person name="Gonzalez J."/>
            <person name="Henrissat B."/>
            <person name="Kuo A."/>
            <person name="Liang C."/>
            <person name="Lipzen A."/>
            <person name="Lutzoni F."/>
            <person name="Magnuson J."/>
            <person name="Mondo S."/>
            <person name="Nolan M."/>
            <person name="Ohm R."/>
            <person name="Pangilinan J."/>
            <person name="Park H.-J."/>
            <person name="Ramirez L."/>
            <person name="Alfaro M."/>
            <person name="Sun H."/>
            <person name="Tritt A."/>
            <person name="Yoshinaga Y."/>
            <person name="Zwiers L.-H."/>
            <person name="Turgeon B."/>
            <person name="Goodwin S."/>
            <person name="Spatafora J."/>
            <person name="Crous P."/>
            <person name="Grigoriev I."/>
        </authorList>
    </citation>
    <scope>NUCLEOTIDE SEQUENCE</scope>
    <source>
        <strain evidence="2">CBS 121167</strain>
    </source>
</reference>
<evidence type="ECO:0000256" key="1">
    <source>
        <dbReference type="SAM" id="Phobius"/>
    </source>
</evidence>